<evidence type="ECO:0000313" key="3">
    <source>
        <dbReference type="Proteomes" id="UP000279236"/>
    </source>
</evidence>
<comment type="caution">
    <text evidence="2">The sequence shown here is derived from an EMBL/GenBank/DDBJ whole genome shotgun (WGS) entry which is preliminary data.</text>
</comment>
<organism evidence="2 3">
    <name type="scientific">Apiotrichum porosum</name>
    <dbReference type="NCBI Taxonomy" id="105984"/>
    <lineage>
        <taxon>Eukaryota</taxon>
        <taxon>Fungi</taxon>
        <taxon>Dikarya</taxon>
        <taxon>Basidiomycota</taxon>
        <taxon>Agaricomycotina</taxon>
        <taxon>Tremellomycetes</taxon>
        <taxon>Trichosporonales</taxon>
        <taxon>Trichosporonaceae</taxon>
        <taxon>Apiotrichum</taxon>
    </lineage>
</organism>
<feature type="transmembrane region" description="Helical" evidence="1">
    <location>
        <begin position="84"/>
        <end position="102"/>
    </location>
</feature>
<keyword evidence="3" id="KW-1185">Reference proteome</keyword>
<dbReference type="AlphaFoldDB" id="A0A427XKK0"/>
<protein>
    <submittedName>
        <fullName evidence="2">Uncharacterized protein</fullName>
    </submittedName>
</protein>
<keyword evidence="1" id="KW-0472">Membrane</keyword>
<evidence type="ECO:0000313" key="2">
    <source>
        <dbReference type="EMBL" id="RSH79419.1"/>
    </source>
</evidence>
<dbReference type="OrthoDB" id="2589196at2759"/>
<evidence type="ECO:0000256" key="1">
    <source>
        <dbReference type="SAM" id="Phobius"/>
    </source>
</evidence>
<reference evidence="2 3" key="1">
    <citation type="submission" date="2018-11" db="EMBL/GenBank/DDBJ databases">
        <title>Genome sequence of Apiotrichum porosum DSM 27194.</title>
        <authorList>
            <person name="Aliyu H."/>
            <person name="Gorte O."/>
            <person name="Ochsenreither K."/>
        </authorList>
    </citation>
    <scope>NUCLEOTIDE SEQUENCE [LARGE SCALE GENOMIC DNA]</scope>
    <source>
        <strain evidence="2 3">DSM 27194</strain>
    </source>
</reference>
<keyword evidence="1" id="KW-0812">Transmembrane</keyword>
<name>A0A427XKK0_9TREE</name>
<dbReference type="Proteomes" id="UP000279236">
    <property type="component" value="Unassembled WGS sequence"/>
</dbReference>
<accession>A0A427XKK0</accession>
<keyword evidence="1" id="KW-1133">Transmembrane helix</keyword>
<feature type="transmembrane region" description="Helical" evidence="1">
    <location>
        <begin position="114"/>
        <end position="138"/>
    </location>
</feature>
<dbReference type="RefSeq" id="XP_028474566.1">
    <property type="nucleotide sequence ID" value="XM_028617259.1"/>
</dbReference>
<gene>
    <name evidence="2" type="ORF">EHS24_001465</name>
</gene>
<sequence length="195" mass="20767">MFRRNDCMEGHYVLGLFLTFASAALLAIGSVSTFIAPLTMLSVPSKHLTFGVFAYCTSSTCHRGLGVSGPAYTEVITGLDNAQLLVPIGAGLELLAFLVLVVHLTESPFCDHHLWFRVTSFLGALVSLVAALCGTALWSIARKRFNNEGAPASFGDALWIVWGGTAAAMLAFLIGGPAYNGTIMYRATPSRAYSV</sequence>
<proteinExistence type="predicted"/>
<feature type="transmembrane region" description="Helical" evidence="1">
    <location>
        <begin position="158"/>
        <end position="179"/>
    </location>
</feature>
<dbReference type="GeneID" id="39586008"/>
<dbReference type="EMBL" id="RSCE01000010">
    <property type="protein sequence ID" value="RSH79419.1"/>
    <property type="molecule type" value="Genomic_DNA"/>
</dbReference>
<feature type="transmembrane region" description="Helical" evidence="1">
    <location>
        <begin position="12"/>
        <end position="36"/>
    </location>
</feature>